<dbReference type="PANTHER" id="PTHR42080:SF3">
    <property type="entry name" value="SRR1-LIKE DOMAIN-CONTAINING PROTEIN"/>
    <property type="match status" value="1"/>
</dbReference>
<evidence type="ECO:0000313" key="4">
    <source>
        <dbReference type="Proteomes" id="UP000654913"/>
    </source>
</evidence>
<dbReference type="GeneID" id="64973193"/>
<evidence type="ECO:0000256" key="1">
    <source>
        <dbReference type="SAM" id="MobiDB-lite"/>
    </source>
</evidence>
<dbReference type="RefSeq" id="XP_041555382.1">
    <property type="nucleotide sequence ID" value="XM_041702615.1"/>
</dbReference>
<dbReference type="InterPro" id="IPR012942">
    <property type="entry name" value="SRR1-like"/>
</dbReference>
<dbReference type="OrthoDB" id="5230585at2759"/>
<dbReference type="EMBL" id="AP024445">
    <property type="protein sequence ID" value="BCS23188.1"/>
    <property type="molecule type" value="Genomic_DNA"/>
</dbReference>
<reference evidence="3" key="2">
    <citation type="submission" date="2021-02" db="EMBL/GenBank/DDBJ databases">
        <title>Aspergillus puulaauensis MK2 genome sequence.</title>
        <authorList>
            <person name="Futagami T."/>
            <person name="Mori K."/>
            <person name="Kadooka C."/>
            <person name="Tanaka T."/>
        </authorList>
    </citation>
    <scope>NUCLEOTIDE SEQUENCE</scope>
    <source>
        <strain evidence="3">MK2</strain>
    </source>
</reference>
<feature type="compositionally biased region" description="Pro residues" evidence="1">
    <location>
        <begin position="12"/>
        <end position="24"/>
    </location>
</feature>
<feature type="region of interest" description="Disordered" evidence="1">
    <location>
        <begin position="258"/>
        <end position="280"/>
    </location>
</feature>
<dbReference type="AlphaFoldDB" id="A0A7R7XLC9"/>
<name>A0A7R7XLC9_9EURO</name>
<proteinExistence type="predicted"/>
<dbReference type="Proteomes" id="UP000654913">
    <property type="component" value="Chromosome 3"/>
</dbReference>
<sequence>MDCLPLQTSPGLPLPKLPPSPPADLPTSQEKDRDSMGLTILDDFSDDDTLSKIHTKLEHLAHIYNSGKPLFPRHLLADLNTQIDQGNEEVHIDDLDDVSHTYSLKVPAWCADFATTYRIGYSSIQNLTCIHPSFPEISLRDNSPVSICYTSSADFYPRAPLDEVERKYAQSVERWEESETCRTLVASLEKLKASGALGRSIRKIVGFGLGSLSFLEDEYHCARAHAQHAAVRTMAKALKASLGARGMNGNGNGCLEFTTNGNGNRDRDLNGGSGKDSGMEVDGDEVRCYAQDPAYNDVDQALLRSIGIEPLDDPKGFLEIDEDTLVFSVSPNVPVKQVVADVQWPGAMIWNTVSLEEKEARWEKKMRDGEEFWVVPFTTDPDSQRVRNMAQHYTSVPLHDSDEYLGDLAIYVR</sequence>
<organism evidence="3 4">
    <name type="scientific">Aspergillus puulaauensis</name>
    <dbReference type="NCBI Taxonomy" id="1220207"/>
    <lineage>
        <taxon>Eukaryota</taxon>
        <taxon>Fungi</taxon>
        <taxon>Dikarya</taxon>
        <taxon>Ascomycota</taxon>
        <taxon>Pezizomycotina</taxon>
        <taxon>Eurotiomycetes</taxon>
        <taxon>Eurotiomycetidae</taxon>
        <taxon>Eurotiales</taxon>
        <taxon>Aspergillaceae</taxon>
        <taxon>Aspergillus</taxon>
    </lineage>
</organism>
<accession>A0A7R7XLC9</accession>
<keyword evidence="4" id="KW-1185">Reference proteome</keyword>
<dbReference type="KEGG" id="apuu:APUU_31413A"/>
<evidence type="ECO:0000313" key="3">
    <source>
        <dbReference type="EMBL" id="BCS23188.1"/>
    </source>
</evidence>
<feature type="region of interest" description="Disordered" evidence="1">
    <location>
        <begin position="1"/>
        <end position="35"/>
    </location>
</feature>
<dbReference type="Pfam" id="PF07985">
    <property type="entry name" value="SRR1"/>
    <property type="match status" value="1"/>
</dbReference>
<dbReference type="PANTHER" id="PTHR42080">
    <property type="entry name" value="SRR1 DOMAIN-CONTAINING PROTEIN"/>
    <property type="match status" value="1"/>
</dbReference>
<gene>
    <name evidence="3" type="ORF">APUU_31413A</name>
</gene>
<reference evidence="3" key="1">
    <citation type="submission" date="2021-01" db="EMBL/GenBank/DDBJ databases">
        <authorList>
            <consortium name="Aspergillus puulaauensis MK2 genome sequencing consortium"/>
            <person name="Kazuki M."/>
            <person name="Futagami T."/>
        </authorList>
    </citation>
    <scope>NUCLEOTIDE SEQUENCE</scope>
    <source>
        <strain evidence="3">MK2</strain>
    </source>
</reference>
<protein>
    <recommendedName>
        <fullName evidence="2">SRR1-like domain-containing protein</fullName>
    </recommendedName>
</protein>
<feature type="domain" description="SRR1-like" evidence="2">
    <location>
        <begin position="198"/>
        <end position="360"/>
    </location>
</feature>
<evidence type="ECO:0000259" key="2">
    <source>
        <dbReference type="Pfam" id="PF07985"/>
    </source>
</evidence>